<dbReference type="STRING" id="195103.CPF_2112"/>
<organism evidence="10 11">
    <name type="scientific">Clostridium perfringens (strain ATCC 13124 / DSM 756 / JCM 1290 / NCIMB 6125 / NCTC 8237 / Type A)</name>
    <dbReference type="NCBI Taxonomy" id="195103"/>
    <lineage>
        <taxon>Bacteria</taxon>
        <taxon>Bacillati</taxon>
        <taxon>Bacillota</taxon>
        <taxon>Clostridia</taxon>
        <taxon>Eubacteriales</taxon>
        <taxon>Clostridiaceae</taxon>
        <taxon>Clostridium</taxon>
    </lineage>
</organism>
<dbReference type="InterPro" id="IPR013685">
    <property type="entry name" value="POTRA_FtsQ_type"/>
</dbReference>
<evidence type="ECO:0000256" key="3">
    <source>
        <dbReference type="ARBA" id="ARBA00022618"/>
    </source>
</evidence>
<evidence type="ECO:0000313" key="10">
    <source>
        <dbReference type="EMBL" id="ABG84149.1"/>
    </source>
</evidence>
<dbReference type="Pfam" id="PF08478">
    <property type="entry name" value="POTRA_1"/>
    <property type="match status" value="1"/>
</dbReference>
<evidence type="ECO:0000256" key="2">
    <source>
        <dbReference type="ARBA" id="ARBA00022475"/>
    </source>
</evidence>
<accession>A0A0H2YSX9</accession>
<reference evidence="10 11" key="1">
    <citation type="journal article" date="2006" name="Genome Res.">
        <title>Skewed genomic variability in strains of the toxigenic bacterial pathogen, Clostridium perfringens.</title>
        <authorList>
            <person name="Myers G.S."/>
            <person name="Rasko D.A."/>
            <person name="Cheung J.K."/>
            <person name="Ravel J."/>
            <person name="Seshadri R."/>
            <person name="Deboy R.T."/>
            <person name="Ren Q."/>
            <person name="Varga J."/>
            <person name="Awad M.M."/>
            <person name="Brinkac L.M."/>
            <person name="Daugherty S.C."/>
            <person name="Haft D.H."/>
            <person name="Dodson R.J."/>
            <person name="Madupu R."/>
            <person name="Nelson W.C."/>
            <person name="Rosovitz M.J."/>
            <person name="Sullivan S.A."/>
            <person name="Khouri H."/>
            <person name="Dimitrov G.I."/>
            <person name="Watkins K.L."/>
            <person name="Mulligan S."/>
            <person name="Benton J."/>
            <person name="Radune D."/>
            <person name="Fisher D.J."/>
            <person name="Atkins H.S."/>
            <person name="Hiscox T."/>
            <person name="Jost B.H."/>
            <person name="Billington S.J."/>
            <person name="Songer J.G."/>
            <person name="McClane B.A."/>
            <person name="Titball R.W."/>
            <person name="Rood J.I."/>
            <person name="Melville S.B."/>
            <person name="Paulsen I.T."/>
        </authorList>
    </citation>
    <scope>NUCLEOTIDE SEQUENCE [LARGE SCALE GENOMIC DNA]</scope>
    <source>
        <strain evidence="11">ATCC 13124 / DSM 756 / JCM 1290 / NCIMB 6125 / NCTC 8237 / S 107 / Type A</strain>
    </source>
</reference>
<proteinExistence type="predicted"/>
<dbReference type="EMBL" id="CP000246">
    <property type="protein sequence ID" value="ABG84149.1"/>
    <property type="molecule type" value="Genomic_DNA"/>
</dbReference>
<dbReference type="AlphaFoldDB" id="A0A0H2YSX9"/>
<dbReference type="PANTHER" id="PTHR37820:SF1">
    <property type="entry name" value="CELL DIVISION PROTEIN FTSQ"/>
    <property type="match status" value="1"/>
</dbReference>
<dbReference type="InterPro" id="IPR005548">
    <property type="entry name" value="Cell_div_FtsQ/DivIB_C"/>
</dbReference>
<keyword evidence="2" id="KW-1003">Cell membrane</keyword>
<evidence type="ECO:0000256" key="1">
    <source>
        <dbReference type="ARBA" id="ARBA00004370"/>
    </source>
</evidence>
<evidence type="ECO:0000259" key="9">
    <source>
        <dbReference type="PROSITE" id="PS51779"/>
    </source>
</evidence>
<keyword evidence="5 8" id="KW-1133">Transmembrane helix</keyword>
<evidence type="ECO:0000256" key="4">
    <source>
        <dbReference type="ARBA" id="ARBA00022692"/>
    </source>
</evidence>
<keyword evidence="7" id="KW-0131">Cell cycle</keyword>
<gene>
    <name evidence="10" type="ordered locus">CPF_2112</name>
</gene>
<keyword evidence="3 10" id="KW-0132">Cell division</keyword>
<dbReference type="Proteomes" id="UP000001823">
    <property type="component" value="Chromosome"/>
</dbReference>
<protein>
    <submittedName>
        <fullName evidence="10">Cell division protein FtsQ</fullName>
    </submittedName>
</protein>
<dbReference type="Pfam" id="PF03799">
    <property type="entry name" value="FtsQ_DivIB_C"/>
    <property type="match status" value="1"/>
</dbReference>
<dbReference type="PaxDb" id="195103-CPF_2112"/>
<dbReference type="RefSeq" id="WP_003458747.1">
    <property type="nucleotide sequence ID" value="NC_008261.1"/>
</dbReference>
<sequence length="248" mass="27944">MSTNINEYIQKKKRKKTRKKIILVSIILIVILGLILIKTPYFNIKKVNVNNNNVITKESVIGENDILNQNIFLLNTSALKKKILSNPYVKSVKISRKLPDQLSINVVERNATFIVNEGTDFYVLNENLVIMEKKNSEEGLQLPTVTGLTVENRFLGEPMSTDKDKVEVLKEIGEALNKSKIKVNSVDISNLNNIVINKGEVQILLGNSDKLSDKLTKMVNILNDPAGNFEKGYINISFNGNPVIYKEK</sequence>
<dbReference type="eggNOG" id="COG1589">
    <property type="taxonomic scope" value="Bacteria"/>
</dbReference>
<dbReference type="PANTHER" id="PTHR37820">
    <property type="entry name" value="CELL DIVISION PROTEIN DIVIB"/>
    <property type="match status" value="1"/>
</dbReference>
<evidence type="ECO:0000256" key="5">
    <source>
        <dbReference type="ARBA" id="ARBA00022989"/>
    </source>
</evidence>
<comment type="subcellular location">
    <subcellularLocation>
        <location evidence="1">Membrane</location>
    </subcellularLocation>
</comment>
<dbReference type="GO" id="GO:0005886">
    <property type="term" value="C:plasma membrane"/>
    <property type="evidence" value="ECO:0007669"/>
    <property type="project" value="TreeGrafter"/>
</dbReference>
<evidence type="ECO:0000313" key="11">
    <source>
        <dbReference type="Proteomes" id="UP000001823"/>
    </source>
</evidence>
<feature type="domain" description="POTRA" evidence="9">
    <location>
        <begin position="42"/>
        <end position="109"/>
    </location>
</feature>
<evidence type="ECO:0000256" key="8">
    <source>
        <dbReference type="SAM" id="Phobius"/>
    </source>
</evidence>
<name>A0A0H2YSX9_CLOP1</name>
<feature type="transmembrane region" description="Helical" evidence="8">
    <location>
        <begin position="21"/>
        <end position="42"/>
    </location>
</feature>
<dbReference type="InterPro" id="IPR034746">
    <property type="entry name" value="POTRA"/>
</dbReference>
<dbReference type="HOGENOM" id="CLU_047677_4_2_9"/>
<keyword evidence="6 8" id="KW-0472">Membrane</keyword>
<dbReference type="GeneID" id="93001607"/>
<keyword evidence="4 8" id="KW-0812">Transmembrane</keyword>
<dbReference type="Gene3D" id="3.10.20.310">
    <property type="entry name" value="membrane protein fhac"/>
    <property type="match status" value="1"/>
</dbReference>
<dbReference type="GO" id="GO:0051301">
    <property type="term" value="P:cell division"/>
    <property type="evidence" value="ECO:0007669"/>
    <property type="project" value="UniProtKB-KW"/>
</dbReference>
<evidence type="ECO:0000256" key="6">
    <source>
        <dbReference type="ARBA" id="ARBA00023136"/>
    </source>
</evidence>
<evidence type="ECO:0000256" key="7">
    <source>
        <dbReference type="ARBA" id="ARBA00023306"/>
    </source>
</evidence>
<dbReference type="KEGG" id="cpf:CPF_2112"/>
<dbReference type="PROSITE" id="PS51779">
    <property type="entry name" value="POTRA"/>
    <property type="match status" value="1"/>
</dbReference>
<keyword evidence="11" id="KW-1185">Reference proteome</keyword>
<dbReference type="InterPro" id="IPR050487">
    <property type="entry name" value="FtsQ_DivIB"/>
</dbReference>